<name>A0A0L0M4C9_9BURK</name>
<dbReference type="InterPro" id="IPR050177">
    <property type="entry name" value="Lipid_A_modif_metabolic_enz"/>
</dbReference>
<dbReference type="OrthoDB" id="9803892at2"/>
<protein>
    <submittedName>
        <fullName evidence="2">Nucleoside-diphosphate-sugar epimerase</fullName>
    </submittedName>
</protein>
<organism evidence="2 3">
    <name type="scientific">Candidatus Burkholderia verschuerenii</name>
    <dbReference type="NCBI Taxonomy" id="242163"/>
    <lineage>
        <taxon>Bacteria</taxon>
        <taxon>Pseudomonadati</taxon>
        <taxon>Pseudomonadota</taxon>
        <taxon>Betaproteobacteria</taxon>
        <taxon>Burkholderiales</taxon>
        <taxon>Burkholderiaceae</taxon>
        <taxon>Burkholderia</taxon>
    </lineage>
</organism>
<feature type="domain" description="NAD-dependent epimerase/dehydratase" evidence="1">
    <location>
        <begin position="3"/>
        <end position="232"/>
    </location>
</feature>
<gene>
    <name evidence="2" type="ORF">BVER_03996c</name>
</gene>
<dbReference type="Pfam" id="PF01370">
    <property type="entry name" value="Epimerase"/>
    <property type="match status" value="1"/>
</dbReference>
<dbReference type="InterPro" id="IPR001509">
    <property type="entry name" value="Epimerase_deHydtase"/>
</dbReference>
<dbReference type="PANTHER" id="PTHR43245">
    <property type="entry name" value="BIFUNCTIONAL POLYMYXIN RESISTANCE PROTEIN ARNA"/>
    <property type="match status" value="1"/>
</dbReference>
<dbReference type="RefSeq" id="WP_050456076.1">
    <property type="nucleotide sequence ID" value="NZ_LFJJ01000310.1"/>
</dbReference>
<proteinExistence type="predicted"/>
<keyword evidence="3" id="KW-1185">Reference proteome</keyword>
<dbReference type="Proteomes" id="UP000036959">
    <property type="component" value="Unassembled WGS sequence"/>
</dbReference>
<reference evidence="3" key="1">
    <citation type="submission" date="2015-06" db="EMBL/GenBank/DDBJ databases">
        <title>Comparative genomics of Burkholderia leaf nodule symbionts.</title>
        <authorList>
            <person name="Carlier A."/>
            <person name="Eberl L."/>
            <person name="Pinto-Carbo M."/>
        </authorList>
    </citation>
    <scope>NUCLEOTIDE SEQUENCE [LARGE SCALE GENOMIC DNA]</scope>
    <source>
        <strain evidence="3">UZHbot4</strain>
    </source>
</reference>
<evidence type="ECO:0000259" key="1">
    <source>
        <dbReference type="Pfam" id="PF01370"/>
    </source>
</evidence>
<dbReference type="EMBL" id="LFJJ01000310">
    <property type="protein sequence ID" value="KND56859.1"/>
    <property type="molecule type" value="Genomic_DNA"/>
</dbReference>
<dbReference type="PANTHER" id="PTHR43245:SF51">
    <property type="entry name" value="SHORT CHAIN DEHYDROGENASE_REDUCTASE FAMILY 42E, MEMBER 2"/>
    <property type="match status" value="1"/>
</dbReference>
<comment type="caution">
    <text evidence="2">The sequence shown here is derived from an EMBL/GenBank/DDBJ whole genome shotgun (WGS) entry which is preliminary data.</text>
</comment>
<dbReference type="SUPFAM" id="SSF51735">
    <property type="entry name" value="NAD(P)-binding Rossmann-fold domains"/>
    <property type="match status" value="1"/>
</dbReference>
<dbReference type="InterPro" id="IPR036291">
    <property type="entry name" value="NAD(P)-bd_dom_sf"/>
</dbReference>
<accession>A0A0L0M4C9</accession>
<sequence>MRILVTGGTGFLGRHVVWRLNASGHEVVFTGRNARHAETVLNGITRADCETRFVMLEHGSAESPATMHETAAGADAAVHCAALSSPCGRPEAFHKANVESTREIVDACRARGVPRLVHISTPSLYFDFRDRIGIREDEPLPSPVNDYARTKGIAEQHVMQSTLDSVIALRPRAIIGPYDATLLPRLLRVARTSRLPLMRGGDALIDLTYVDNVVDAIELALSADLQHAIVNISNGEPMPVRTLFAMLADAFGIELRVRRIPYPIVDAVAALLERAAFLRPGWEPPVTRYSVGLLAYSQTLDLTRARNLLGYAPQVTLAEGIRRTAVWADQCKQARS</sequence>
<dbReference type="AlphaFoldDB" id="A0A0L0M4C9"/>
<evidence type="ECO:0000313" key="3">
    <source>
        <dbReference type="Proteomes" id="UP000036959"/>
    </source>
</evidence>
<dbReference type="PATRIC" id="fig|242163.4.peg.4276"/>
<dbReference type="Gene3D" id="3.40.50.720">
    <property type="entry name" value="NAD(P)-binding Rossmann-like Domain"/>
    <property type="match status" value="1"/>
</dbReference>
<evidence type="ECO:0000313" key="2">
    <source>
        <dbReference type="EMBL" id="KND56859.1"/>
    </source>
</evidence>